<dbReference type="STRING" id="1684307.A0A316U6F3"/>
<evidence type="ECO:0000256" key="1">
    <source>
        <dbReference type="ARBA" id="ARBA00004173"/>
    </source>
</evidence>
<keyword evidence="7" id="KW-0809">Transit peptide</keyword>
<dbReference type="GO" id="GO:0006826">
    <property type="term" value="P:iron ion transport"/>
    <property type="evidence" value="ECO:0007669"/>
    <property type="project" value="UniProtKB-KW"/>
</dbReference>
<dbReference type="PROSITE" id="PS50810">
    <property type="entry name" value="FRATAXIN_2"/>
    <property type="match status" value="1"/>
</dbReference>
<dbReference type="InterPro" id="IPR017789">
    <property type="entry name" value="Frataxin"/>
</dbReference>
<proteinExistence type="inferred from homology"/>
<evidence type="ECO:0000256" key="4">
    <source>
        <dbReference type="ARBA" id="ARBA00022434"/>
    </source>
</evidence>
<evidence type="ECO:0000256" key="9">
    <source>
        <dbReference type="ARBA" id="ARBA00023004"/>
    </source>
</evidence>
<dbReference type="GO" id="GO:0006879">
    <property type="term" value="P:intracellular iron ion homeostasis"/>
    <property type="evidence" value="ECO:0007669"/>
    <property type="project" value="UniProtKB-KW"/>
</dbReference>
<protein>
    <recommendedName>
        <fullName evidence="3">ferroxidase</fullName>
        <ecNumber evidence="3">1.16.3.1</ecNumber>
    </recommendedName>
</protein>
<keyword evidence="4" id="KW-0409">Iron storage</keyword>
<dbReference type="GO" id="GO:0016226">
    <property type="term" value="P:iron-sulfur cluster assembly"/>
    <property type="evidence" value="ECO:0007669"/>
    <property type="project" value="InterPro"/>
</dbReference>
<sequence>MEMVPSMASSVRTRASISAVASTSASTLSTRTSRRVLRSPTAAVTLPQGSKAFSSFPSLASSAIRLPTISSTQRLIRPFSSTPSHQNTPSTELSPQTYHSLSESTLESLFLQLEDLVENSSAPGAAEGEWEVEYSQGVLTLKVPPRGTYVLNKQPANKQIWLSSPTSGPKRFDYSTEEGVWVCFKEGQRTVFHELLDQELSEVMGQQVHVLRDVLEGTD</sequence>
<dbReference type="AlphaFoldDB" id="A0A316U6F3"/>
<dbReference type="GO" id="GO:0008199">
    <property type="term" value="F:ferric iron binding"/>
    <property type="evidence" value="ECO:0007669"/>
    <property type="project" value="InterPro"/>
</dbReference>
<accession>A0A316U6F3</accession>
<evidence type="ECO:0000256" key="8">
    <source>
        <dbReference type="ARBA" id="ARBA00023002"/>
    </source>
</evidence>
<reference evidence="13 14" key="1">
    <citation type="journal article" date="2018" name="Mol. Biol. Evol.">
        <title>Broad Genomic Sampling Reveals a Smut Pathogenic Ancestry of the Fungal Clade Ustilaginomycotina.</title>
        <authorList>
            <person name="Kijpornyongpan T."/>
            <person name="Mondo S.J."/>
            <person name="Barry K."/>
            <person name="Sandor L."/>
            <person name="Lee J."/>
            <person name="Lipzen A."/>
            <person name="Pangilinan J."/>
            <person name="LaButti K."/>
            <person name="Hainaut M."/>
            <person name="Henrissat B."/>
            <person name="Grigoriev I.V."/>
            <person name="Spatafora J.W."/>
            <person name="Aime M.C."/>
        </authorList>
    </citation>
    <scope>NUCLEOTIDE SEQUENCE [LARGE SCALE GENOMIC DNA]</scope>
    <source>
        <strain evidence="13 14">MCA 4718</strain>
    </source>
</reference>
<dbReference type="PROSITE" id="PS01344">
    <property type="entry name" value="FRATAXIN_1"/>
    <property type="match status" value="1"/>
</dbReference>
<dbReference type="GO" id="GO:0034986">
    <property type="term" value="F:iron chaperone activity"/>
    <property type="evidence" value="ECO:0007669"/>
    <property type="project" value="TreeGrafter"/>
</dbReference>
<keyword evidence="14" id="KW-1185">Reference proteome</keyword>
<dbReference type="EMBL" id="KZ819327">
    <property type="protein sequence ID" value="PWN20826.1"/>
    <property type="molecule type" value="Genomic_DNA"/>
</dbReference>
<dbReference type="NCBIfam" id="TIGR03421">
    <property type="entry name" value="FeS_CyaY"/>
    <property type="match status" value="1"/>
</dbReference>
<dbReference type="GO" id="GO:0005739">
    <property type="term" value="C:mitochondrion"/>
    <property type="evidence" value="ECO:0007669"/>
    <property type="project" value="UniProtKB-SubCell"/>
</dbReference>
<dbReference type="PANTHER" id="PTHR16821">
    <property type="entry name" value="FRATAXIN"/>
    <property type="match status" value="1"/>
</dbReference>
<keyword evidence="8" id="KW-0560">Oxidoreductase</keyword>
<evidence type="ECO:0000256" key="7">
    <source>
        <dbReference type="ARBA" id="ARBA00022946"/>
    </source>
</evidence>
<evidence type="ECO:0000313" key="14">
    <source>
        <dbReference type="Proteomes" id="UP000245942"/>
    </source>
</evidence>
<dbReference type="GeneID" id="37011412"/>
<dbReference type="Gene3D" id="3.30.920.10">
    <property type="entry name" value="Frataxin/CyaY"/>
    <property type="match status" value="1"/>
</dbReference>
<dbReference type="SUPFAM" id="SSF55387">
    <property type="entry name" value="Frataxin/Nqo15-like"/>
    <property type="match status" value="1"/>
</dbReference>
<dbReference type="Pfam" id="PF01491">
    <property type="entry name" value="Frataxin_Cyay"/>
    <property type="match status" value="1"/>
</dbReference>
<dbReference type="EC" id="1.16.3.1" evidence="3"/>
<dbReference type="GO" id="GO:0051537">
    <property type="term" value="F:2 iron, 2 sulfur cluster binding"/>
    <property type="evidence" value="ECO:0007669"/>
    <property type="project" value="TreeGrafter"/>
</dbReference>
<name>A0A316U6F3_9BASI</name>
<evidence type="ECO:0000256" key="10">
    <source>
        <dbReference type="ARBA" id="ARBA00023065"/>
    </source>
</evidence>
<dbReference type="GO" id="GO:0004322">
    <property type="term" value="F:ferroxidase activity"/>
    <property type="evidence" value="ECO:0007669"/>
    <property type="project" value="UniProtKB-EC"/>
</dbReference>
<keyword evidence="10" id="KW-0406">Ion transport</keyword>
<dbReference type="SMART" id="SM01219">
    <property type="entry name" value="Frataxin_Cyay"/>
    <property type="match status" value="1"/>
</dbReference>
<keyword evidence="6" id="KW-0410">Iron transport</keyword>
<dbReference type="Proteomes" id="UP000245942">
    <property type="component" value="Unassembled WGS sequence"/>
</dbReference>
<gene>
    <name evidence="13" type="ORF">BCV69DRAFT_200474</name>
</gene>
<comment type="subcellular location">
    <subcellularLocation>
        <location evidence="1">Mitochondrion</location>
    </subcellularLocation>
</comment>
<dbReference type="PRINTS" id="PR00904">
    <property type="entry name" value="FRATAXIN"/>
</dbReference>
<dbReference type="OrthoDB" id="1897642at2759"/>
<evidence type="ECO:0000256" key="6">
    <source>
        <dbReference type="ARBA" id="ARBA00022496"/>
    </source>
</evidence>
<evidence type="ECO:0000256" key="2">
    <source>
        <dbReference type="ARBA" id="ARBA00008183"/>
    </source>
</evidence>
<evidence type="ECO:0000256" key="11">
    <source>
        <dbReference type="ARBA" id="ARBA00023128"/>
    </source>
</evidence>
<dbReference type="NCBIfam" id="TIGR03422">
    <property type="entry name" value="mito_frataxin"/>
    <property type="match status" value="1"/>
</dbReference>
<organism evidence="13 14">
    <name type="scientific">Pseudomicrostroma glucosiphilum</name>
    <dbReference type="NCBI Taxonomy" id="1684307"/>
    <lineage>
        <taxon>Eukaryota</taxon>
        <taxon>Fungi</taxon>
        <taxon>Dikarya</taxon>
        <taxon>Basidiomycota</taxon>
        <taxon>Ustilaginomycotina</taxon>
        <taxon>Exobasidiomycetes</taxon>
        <taxon>Microstromatales</taxon>
        <taxon>Microstromatales incertae sedis</taxon>
        <taxon>Pseudomicrostroma</taxon>
    </lineage>
</organism>
<keyword evidence="5" id="KW-0813">Transport</keyword>
<evidence type="ECO:0000256" key="3">
    <source>
        <dbReference type="ARBA" id="ARBA00013107"/>
    </source>
</evidence>
<dbReference type="InterPro" id="IPR002908">
    <property type="entry name" value="Frataxin/CyaY"/>
</dbReference>
<comment type="catalytic activity">
    <reaction evidence="12">
        <text>4 Fe(2+) + O2 + 4 H(+) = 4 Fe(3+) + 2 H2O</text>
        <dbReference type="Rhea" id="RHEA:11148"/>
        <dbReference type="ChEBI" id="CHEBI:15377"/>
        <dbReference type="ChEBI" id="CHEBI:15378"/>
        <dbReference type="ChEBI" id="CHEBI:15379"/>
        <dbReference type="ChEBI" id="CHEBI:29033"/>
        <dbReference type="ChEBI" id="CHEBI:29034"/>
        <dbReference type="EC" id="1.16.3.1"/>
    </reaction>
</comment>
<dbReference type="GO" id="GO:0008198">
    <property type="term" value="F:ferrous iron binding"/>
    <property type="evidence" value="ECO:0007669"/>
    <property type="project" value="TreeGrafter"/>
</dbReference>
<dbReference type="InterPro" id="IPR020895">
    <property type="entry name" value="Frataxin_CS"/>
</dbReference>
<keyword evidence="9" id="KW-0408">Iron</keyword>
<dbReference type="RefSeq" id="XP_025347986.1">
    <property type="nucleotide sequence ID" value="XM_025489678.1"/>
</dbReference>
<evidence type="ECO:0000256" key="5">
    <source>
        <dbReference type="ARBA" id="ARBA00022448"/>
    </source>
</evidence>
<keyword evidence="11" id="KW-0496">Mitochondrion</keyword>
<dbReference type="PANTHER" id="PTHR16821:SF2">
    <property type="entry name" value="FRATAXIN, MITOCHONDRIAL"/>
    <property type="match status" value="1"/>
</dbReference>
<dbReference type="InterPro" id="IPR036524">
    <property type="entry name" value="Frataxin/CyaY_sf"/>
</dbReference>
<evidence type="ECO:0000256" key="12">
    <source>
        <dbReference type="ARBA" id="ARBA00047990"/>
    </source>
</evidence>
<evidence type="ECO:0000313" key="13">
    <source>
        <dbReference type="EMBL" id="PWN20826.1"/>
    </source>
</evidence>
<comment type="similarity">
    <text evidence="2">Belongs to the frataxin family.</text>
</comment>